<sequence length="471" mass="54268">MTDFLIKSTISLSVLLAVYHLLLQNEKMFRFNRYFLLVSLLFSILVPFMSFEIQQDIPIVYNNAIPFSTNTGHLPIQTELIDINKDQQTNYWLSLLWIIYGLITLILSYRFVQNIYKITSKAKVSKIIVYQNIRMVLLSEKTLPYSFWNSIYMNQNDFENGLIEQELFTHEIAHVKQKHTLDVIFIEVLKTLFWFNPIFIFYKKAIQLNHEFLADENVIAAHHDVYLYQNLLLNKFNISKPIYLTSNLNFLSTKKRLIMMTKITSKTKSLMMQSLAVLGLLVIFLILAFKPLPLSGKKTIVIDAGHGGEDIGAQIGAGQEKKIVENIANKIKLLNSKDEIEIILLRKDDSFIELSERVSKINKINPSLVISLHVNSSENLNENGVNAYVSKQNGFYEESKEKAENLVDKISNEKFAKGEVKDANYFVLKNSKCPALLVEIGYLTNENDRNYLISENGQNEIANKIIEFIKI</sequence>
<keyword evidence="7" id="KW-1185">Reference proteome</keyword>
<gene>
    <name evidence="6" type="ORF">FLAPXU55_01600</name>
</gene>
<evidence type="ECO:0000256" key="2">
    <source>
        <dbReference type="ARBA" id="ARBA00011901"/>
    </source>
</evidence>
<keyword evidence="3" id="KW-0378">Hydrolase</keyword>
<feature type="transmembrane region" description="Helical" evidence="4">
    <location>
        <begin position="6"/>
        <end position="22"/>
    </location>
</feature>
<dbReference type="SUPFAM" id="SSF53187">
    <property type="entry name" value="Zn-dependent exopeptidases"/>
    <property type="match status" value="1"/>
</dbReference>
<evidence type="ECO:0000256" key="4">
    <source>
        <dbReference type="SAM" id="Phobius"/>
    </source>
</evidence>
<evidence type="ECO:0000313" key="7">
    <source>
        <dbReference type="Proteomes" id="UP000533639"/>
    </source>
</evidence>
<dbReference type="Pfam" id="PF05569">
    <property type="entry name" value="Peptidase_M56"/>
    <property type="match status" value="1"/>
</dbReference>
<feature type="transmembrane region" description="Helical" evidence="4">
    <location>
        <begin position="270"/>
        <end position="289"/>
    </location>
</feature>
<accession>A0A9N8P1D2</accession>
<dbReference type="RefSeq" id="WP_180857242.1">
    <property type="nucleotide sequence ID" value="NZ_CAIJDE010000034.1"/>
</dbReference>
<proteinExistence type="predicted"/>
<evidence type="ECO:0000256" key="3">
    <source>
        <dbReference type="ARBA" id="ARBA00022801"/>
    </source>
</evidence>
<dbReference type="CDD" id="cd02696">
    <property type="entry name" value="MurNAc-LAA"/>
    <property type="match status" value="1"/>
</dbReference>
<comment type="catalytic activity">
    <reaction evidence="1">
        <text>Hydrolyzes the link between N-acetylmuramoyl residues and L-amino acid residues in certain cell-wall glycopeptides.</text>
        <dbReference type="EC" id="3.5.1.28"/>
    </reaction>
</comment>
<evidence type="ECO:0000256" key="1">
    <source>
        <dbReference type="ARBA" id="ARBA00001561"/>
    </source>
</evidence>
<dbReference type="GO" id="GO:0008745">
    <property type="term" value="F:N-acetylmuramoyl-L-alanine amidase activity"/>
    <property type="evidence" value="ECO:0007669"/>
    <property type="project" value="UniProtKB-EC"/>
</dbReference>
<reference evidence="6 7" key="1">
    <citation type="submission" date="2020-06" db="EMBL/GenBank/DDBJ databases">
        <authorList>
            <person name="Criscuolo A."/>
        </authorList>
    </citation>
    <scope>NUCLEOTIDE SEQUENCE [LARGE SCALE GENOMIC DNA]</scope>
    <source>
        <strain evidence="6">PXU-55</strain>
    </source>
</reference>
<dbReference type="EMBL" id="CAIJDE010000034">
    <property type="protein sequence ID" value="CAC9973908.1"/>
    <property type="molecule type" value="Genomic_DNA"/>
</dbReference>
<dbReference type="GO" id="GO:0009253">
    <property type="term" value="P:peptidoglycan catabolic process"/>
    <property type="evidence" value="ECO:0007669"/>
    <property type="project" value="InterPro"/>
</dbReference>
<evidence type="ECO:0000313" key="6">
    <source>
        <dbReference type="EMBL" id="CAC9973908.1"/>
    </source>
</evidence>
<feature type="transmembrane region" description="Helical" evidence="4">
    <location>
        <begin position="34"/>
        <end position="51"/>
    </location>
</feature>
<dbReference type="InterPro" id="IPR002508">
    <property type="entry name" value="MurNAc-LAA_cat"/>
</dbReference>
<dbReference type="EC" id="3.5.1.28" evidence="2"/>
<comment type="caution">
    <text evidence="6">The sequence shown here is derived from an EMBL/GenBank/DDBJ whole genome shotgun (WGS) entry which is preliminary data.</text>
</comment>
<name>A0A9N8P1D2_9FLAO</name>
<dbReference type="Proteomes" id="UP000533639">
    <property type="component" value="Unassembled WGS sequence"/>
</dbReference>
<dbReference type="PANTHER" id="PTHR30404">
    <property type="entry name" value="N-ACETYLMURAMOYL-L-ALANINE AMIDASE"/>
    <property type="match status" value="1"/>
</dbReference>
<protein>
    <recommendedName>
        <fullName evidence="2">N-acetylmuramoyl-L-alanine amidase</fullName>
        <ecNumber evidence="2">3.5.1.28</ecNumber>
    </recommendedName>
</protein>
<dbReference type="Gene3D" id="3.40.630.40">
    <property type="entry name" value="Zn-dependent exopeptidases"/>
    <property type="match status" value="1"/>
</dbReference>
<dbReference type="AlphaFoldDB" id="A0A9N8P1D2"/>
<dbReference type="Pfam" id="PF01520">
    <property type="entry name" value="Amidase_3"/>
    <property type="match status" value="1"/>
</dbReference>
<dbReference type="PANTHER" id="PTHR30404:SF0">
    <property type="entry name" value="N-ACETYLMURAMOYL-L-ALANINE AMIDASE AMIC"/>
    <property type="match status" value="1"/>
</dbReference>
<keyword evidence="4" id="KW-0812">Transmembrane</keyword>
<dbReference type="InterPro" id="IPR008756">
    <property type="entry name" value="Peptidase_M56"/>
</dbReference>
<dbReference type="SMART" id="SM00646">
    <property type="entry name" value="Ami_3"/>
    <property type="match status" value="1"/>
</dbReference>
<dbReference type="InterPro" id="IPR050695">
    <property type="entry name" value="N-acetylmuramoyl_amidase_3"/>
</dbReference>
<keyword evidence="4" id="KW-0472">Membrane</keyword>
<keyword evidence="4" id="KW-1133">Transmembrane helix</keyword>
<organism evidence="6 7">
    <name type="scientific">Flavobacterium panici</name>
    <dbReference type="NCBI Taxonomy" id="2654843"/>
    <lineage>
        <taxon>Bacteria</taxon>
        <taxon>Pseudomonadati</taxon>
        <taxon>Bacteroidota</taxon>
        <taxon>Flavobacteriia</taxon>
        <taxon>Flavobacteriales</taxon>
        <taxon>Flavobacteriaceae</taxon>
        <taxon>Flavobacterium</taxon>
    </lineage>
</organism>
<dbReference type="GO" id="GO:0030288">
    <property type="term" value="C:outer membrane-bounded periplasmic space"/>
    <property type="evidence" value="ECO:0007669"/>
    <property type="project" value="TreeGrafter"/>
</dbReference>
<feature type="domain" description="MurNAc-LAA" evidence="5">
    <location>
        <begin position="358"/>
        <end position="470"/>
    </location>
</feature>
<evidence type="ECO:0000259" key="5">
    <source>
        <dbReference type="SMART" id="SM00646"/>
    </source>
</evidence>
<feature type="transmembrane region" description="Helical" evidence="4">
    <location>
        <begin position="91"/>
        <end position="112"/>
    </location>
</feature>